<evidence type="ECO:0000256" key="1">
    <source>
        <dbReference type="SAM" id="MobiDB-lite"/>
    </source>
</evidence>
<dbReference type="GO" id="GO:0042910">
    <property type="term" value="F:xenobiotic transmembrane transporter activity"/>
    <property type="evidence" value="ECO:0007669"/>
    <property type="project" value="TreeGrafter"/>
</dbReference>
<dbReference type="PRINTS" id="PR00702">
    <property type="entry name" value="ACRIFLAVINRP"/>
</dbReference>
<protein>
    <submittedName>
        <fullName evidence="3">Efflux RND transporter permease subunit</fullName>
    </submittedName>
</protein>
<comment type="caution">
    <text evidence="3">The sequence shown here is derived from an EMBL/GenBank/DDBJ whole genome shotgun (WGS) entry which is preliminary data.</text>
</comment>
<feature type="transmembrane region" description="Helical" evidence="2">
    <location>
        <begin position="936"/>
        <end position="958"/>
    </location>
</feature>
<dbReference type="AlphaFoldDB" id="A0A9X1T5U2"/>
<dbReference type="SUPFAM" id="SSF82866">
    <property type="entry name" value="Multidrug efflux transporter AcrB transmembrane domain"/>
    <property type="match status" value="2"/>
</dbReference>
<dbReference type="EMBL" id="JAJOZR010000001">
    <property type="protein sequence ID" value="MCD7108088.1"/>
    <property type="molecule type" value="Genomic_DNA"/>
</dbReference>
<feature type="transmembrane region" description="Helical" evidence="2">
    <location>
        <begin position="390"/>
        <end position="410"/>
    </location>
</feature>
<feature type="transmembrane region" description="Helical" evidence="2">
    <location>
        <begin position="1010"/>
        <end position="1035"/>
    </location>
</feature>
<dbReference type="Proteomes" id="UP001139089">
    <property type="component" value="Unassembled WGS sequence"/>
</dbReference>
<dbReference type="Gene3D" id="3.30.70.1430">
    <property type="entry name" value="Multidrug efflux transporter AcrB pore domain"/>
    <property type="match status" value="2"/>
</dbReference>
<sequence length="1067" mass="116420">MSKGPFSGPKNGSPSVSDDPLSSGATGRQRFNLSRWAIGHPSIARFLFGLIILSGVFGLMNMGQKEDPDFTFRVMVIQALWPGASIEDMQDQVVNKIERKLQETPHLDFVRSYSRAGSTIITLQVKGDTNAQQVADAFYQVRKKVGDIRSELPSGIVGPFFNDEFGDTFITLHALMGNGYSFPELKSYAIKARDMLLSTPGVEKAVIIGDQPEKIFIDVSSKALAERGLTLNDLRDTLAGQNAIDPAGNVDTGDRSVRISVEGDVRKVEDIQNLRLRSGDQVTRLGDIATVTSGLEDPFARKYRVNGQDSVQLGVVMAKGFNVIDVGKAVEATYARFESSLPYGVEIEQISNQPEVVNEAVGEFMKALAEALIIVLVVSFLSIGWRSGLVIAIAIPLVLAATFAIMYEIGIDLQRISLGALIIALGLLVDDAMIVVELMERKLDEGLVKIEAASFAYSSTAFPMLTGTLITTAGFIPVGFAASTAGEYVRSLFYVVGIALVVSWFVAVYFTPWLGYMILKQRSHAGGHHDVFDTRFYRRLRATVGWSVRHRLIVIALTLGTFVTSLWAFQFIPQNFFPQSSRPEIMVDLWLPEGTSIKDVEAQTKALEARIMDDPDKRFVASYIGEGAPRFFLPLDQQLRNPNFAQLLVMAKDEPARERLILKLRDILASDFPAIRSKVDRLFLGPPTGWPVQMRVSGSDRAEVRRIADEVKARFQNNPMLGAVHDDWLEPVPAMRLIVDQDRARALGVTSQRIRQMLQTTTNGAPLGDFRDGEETISIVAREPDENRKLLSAVNSVYIPTDFGGFIPLSQIAKVVPVLEQGVVWRRDRLPTITVRGTLPDGVQPNDAVMQMYAGMQDLRDGLAPGYKVEIQGGAEDAAESQASIAAKAPIMLMIIVILLMIQLQHFGKAMLVLATGPLGIIGASAALLISGAPFGFVAILGVIALLGIIIRNSIILIDQIDQDIAAGVNRTDAIIGGAVLRFRPIMLTALTAVLALIPISRGVFWGPLAYAMMGGILVATVLTIFVLPAAYALFFGRDPKQARPAPDDTAEESPDDHKDMPALAAE</sequence>
<keyword evidence="4" id="KW-1185">Reference proteome</keyword>
<dbReference type="SUPFAM" id="SSF82714">
    <property type="entry name" value="Multidrug efflux transporter AcrB TolC docking domain, DN and DC subdomains"/>
    <property type="match status" value="2"/>
</dbReference>
<gene>
    <name evidence="3" type="ORF">LRX75_03425</name>
</gene>
<proteinExistence type="predicted"/>
<evidence type="ECO:0000256" key="2">
    <source>
        <dbReference type="SAM" id="Phobius"/>
    </source>
</evidence>
<keyword evidence="2" id="KW-1133">Transmembrane helix</keyword>
<dbReference type="GO" id="GO:0005886">
    <property type="term" value="C:plasma membrane"/>
    <property type="evidence" value="ECO:0007669"/>
    <property type="project" value="TreeGrafter"/>
</dbReference>
<reference evidence="3" key="1">
    <citation type="submission" date="2021-12" db="EMBL/GenBank/DDBJ databases">
        <authorList>
            <person name="Li Y."/>
        </authorList>
    </citation>
    <scope>NUCLEOTIDE SEQUENCE</scope>
    <source>
        <strain evidence="3">DKSPLA3</strain>
    </source>
</reference>
<feature type="region of interest" description="Disordered" evidence="1">
    <location>
        <begin position="1040"/>
        <end position="1067"/>
    </location>
</feature>
<accession>A0A9X1T5U2</accession>
<feature type="transmembrane region" description="Helical" evidence="2">
    <location>
        <begin position="552"/>
        <end position="572"/>
    </location>
</feature>
<name>A0A9X1T5U2_9HYPH</name>
<feature type="transmembrane region" description="Helical" evidence="2">
    <location>
        <begin position="911"/>
        <end position="930"/>
    </location>
</feature>
<dbReference type="Pfam" id="PF00873">
    <property type="entry name" value="ACR_tran"/>
    <property type="match status" value="1"/>
</dbReference>
<dbReference type="Gene3D" id="3.30.70.1320">
    <property type="entry name" value="Multidrug efflux transporter AcrB pore domain like"/>
    <property type="match status" value="1"/>
</dbReference>
<feature type="transmembrane region" description="Helical" evidence="2">
    <location>
        <begin position="460"/>
        <end position="480"/>
    </location>
</feature>
<feature type="transmembrane region" description="Helical" evidence="2">
    <location>
        <begin position="416"/>
        <end position="439"/>
    </location>
</feature>
<feature type="transmembrane region" description="Helical" evidence="2">
    <location>
        <begin position="492"/>
        <end position="514"/>
    </location>
</feature>
<dbReference type="Gene3D" id="1.20.1640.10">
    <property type="entry name" value="Multidrug efflux transporter AcrB transmembrane domain"/>
    <property type="match status" value="2"/>
</dbReference>
<dbReference type="RefSeq" id="WP_231811994.1">
    <property type="nucleotide sequence ID" value="NZ_JAJOZR010000001.1"/>
</dbReference>
<keyword evidence="2" id="KW-0472">Membrane</keyword>
<feature type="transmembrane region" description="Helical" evidence="2">
    <location>
        <begin position="979"/>
        <end position="998"/>
    </location>
</feature>
<dbReference type="InterPro" id="IPR027463">
    <property type="entry name" value="AcrB_DN_DC_subdom"/>
</dbReference>
<feature type="transmembrane region" description="Helical" evidence="2">
    <location>
        <begin position="364"/>
        <end position="383"/>
    </location>
</feature>
<evidence type="ECO:0000313" key="4">
    <source>
        <dbReference type="Proteomes" id="UP001139089"/>
    </source>
</evidence>
<dbReference type="Gene3D" id="3.30.70.1440">
    <property type="entry name" value="Multidrug efflux transporter AcrB pore domain"/>
    <property type="match status" value="1"/>
</dbReference>
<feature type="transmembrane region" description="Helical" evidence="2">
    <location>
        <begin position="885"/>
        <end position="904"/>
    </location>
</feature>
<dbReference type="SUPFAM" id="SSF82693">
    <property type="entry name" value="Multidrug efflux transporter AcrB pore domain, PN1, PN2, PC1 and PC2 subdomains"/>
    <property type="match status" value="2"/>
</dbReference>
<keyword evidence="2" id="KW-0812">Transmembrane</keyword>
<evidence type="ECO:0000313" key="3">
    <source>
        <dbReference type="EMBL" id="MCD7108088.1"/>
    </source>
</evidence>
<dbReference type="InterPro" id="IPR001036">
    <property type="entry name" value="Acrflvin-R"/>
</dbReference>
<dbReference type="PANTHER" id="PTHR32063:SF18">
    <property type="entry name" value="CATION EFFLUX SYSTEM PROTEIN"/>
    <property type="match status" value="1"/>
</dbReference>
<dbReference type="PANTHER" id="PTHR32063">
    <property type="match status" value="1"/>
</dbReference>
<dbReference type="Gene3D" id="3.30.2090.10">
    <property type="entry name" value="Multidrug efflux transporter AcrB TolC docking domain, DN and DC subdomains"/>
    <property type="match status" value="2"/>
</dbReference>
<feature type="region of interest" description="Disordered" evidence="1">
    <location>
        <begin position="1"/>
        <end position="24"/>
    </location>
</feature>
<organism evidence="3 4">
    <name type="scientific">Rhizobium quercicola</name>
    <dbReference type="NCBI Taxonomy" id="2901226"/>
    <lineage>
        <taxon>Bacteria</taxon>
        <taxon>Pseudomonadati</taxon>
        <taxon>Pseudomonadota</taxon>
        <taxon>Alphaproteobacteria</taxon>
        <taxon>Hyphomicrobiales</taxon>
        <taxon>Rhizobiaceae</taxon>
        <taxon>Rhizobium/Agrobacterium group</taxon>
        <taxon>Rhizobium</taxon>
    </lineage>
</organism>